<feature type="transmembrane region" description="Helical" evidence="8">
    <location>
        <begin position="35"/>
        <end position="55"/>
    </location>
</feature>
<keyword evidence="10" id="KW-1185">Reference proteome</keyword>
<feature type="transmembrane region" description="Helical" evidence="8">
    <location>
        <begin position="12"/>
        <end position="29"/>
    </location>
</feature>
<keyword evidence="7 8" id="KW-0472">Membrane</keyword>
<accession>A0ABS9VGS8</accession>
<proteinExistence type="inferred from homology"/>
<comment type="caution">
    <text evidence="9">The sequence shown here is derived from an EMBL/GenBank/DDBJ whole genome shotgun (WGS) entry which is preliminary data.</text>
</comment>
<feature type="transmembrane region" description="Helical" evidence="8">
    <location>
        <begin position="232"/>
        <end position="255"/>
    </location>
</feature>
<feature type="transmembrane region" description="Helical" evidence="8">
    <location>
        <begin position="67"/>
        <end position="89"/>
    </location>
</feature>
<evidence type="ECO:0000256" key="6">
    <source>
        <dbReference type="ARBA" id="ARBA00022989"/>
    </source>
</evidence>
<protein>
    <submittedName>
        <fullName evidence="9">AI-2E family transporter</fullName>
    </submittedName>
</protein>
<feature type="transmembrane region" description="Helical" evidence="8">
    <location>
        <begin position="303"/>
        <end position="330"/>
    </location>
</feature>
<comment type="similarity">
    <text evidence="2">Belongs to the autoinducer-2 exporter (AI-2E) (TC 2.A.86) family.</text>
</comment>
<feature type="transmembrane region" description="Helical" evidence="8">
    <location>
        <begin position="146"/>
        <end position="170"/>
    </location>
</feature>
<organism evidence="9 10">
    <name type="scientific">Belliella alkalica</name>
    <dbReference type="NCBI Taxonomy" id="1730871"/>
    <lineage>
        <taxon>Bacteria</taxon>
        <taxon>Pseudomonadati</taxon>
        <taxon>Bacteroidota</taxon>
        <taxon>Cytophagia</taxon>
        <taxon>Cytophagales</taxon>
        <taxon>Cyclobacteriaceae</taxon>
        <taxon>Belliella</taxon>
    </lineage>
</organism>
<name>A0ABS9VGS8_9BACT</name>
<dbReference type="PANTHER" id="PTHR21716">
    <property type="entry name" value="TRANSMEMBRANE PROTEIN"/>
    <property type="match status" value="1"/>
</dbReference>
<evidence type="ECO:0000256" key="8">
    <source>
        <dbReference type="SAM" id="Phobius"/>
    </source>
</evidence>
<evidence type="ECO:0000256" key="1">
    <source>
        <dbReference type="ARBA" id="ARBA00004651"/>
    </source>
</evidence>
<dbReference type="Pfam" id="PF01594">
    <property type="entry name" value="AI-2E_transport"/>
    <property type="match status" value="1"/>
</dbReference>
<keyword evidence="5 8" id="KW-0812">Transmembrane</keyword>
<evidence type="ECO:0000256" key="5">
    <source>
        <dbReference type="ARBA" id="ARBA00022692"/>
    </source>
</evidence>
<evidence type="ECO:0000256" key="7">
    <source>
        <dbReference type="ARBA" id="ARBA00023136"/>
    </source>
</evidence>
<comment type="subcellular location">
    <subcellularLocation>
        <location evidence="1">Cell membrane</location>
        <topology evidence="1">Multi-pass membrane protein</topology>
    </subcellularLocation>
</comment>
<dbReference type="EMBL" id="JAKZGO010000027">
    <property type="protein sequence ID" value="MCH7415647.1"/>
    <property type="molecule type" value="Genomic_DNA"/>
</dbReference>
<dbReference type="PANTHER" id="PTHR21716:SF53">
    <property type="entry name" value="PERMEASE PERM-RELATED"/>
    <property type="match status" value="1"/>
</dbReference>
<feature type="transmembrane region" description="Helical" evidence="8">
    <location>
        <begin position="204"/>
        <end position="226"/>
    </location>
</feature>
<keyword evidence="3" id="KW-0813">Transport</keyword>
<evidence type="ECO:0000256" key="3">
    <source>
        <dbReference type="ARBA" id="ARBA00022448"/>
    </source>
</evidence>
<evidence type="ECO:0000313" key="10">
    <source>
        <dbReference type="Proteomes" id="UP001165430"/>
    </source>
</evidence>
<evidence type="ECO:0000313" key="9">
    <source>
        <dbReference type="EMBL" id="MCH7415647.1"/>
    </source>
</evidence>
<dbReference type="RefSeq" id="WP_241414518.1">
    <property type="nucleotide sequence ID" value="NZ_JAKZGO010000027.1"/>
</dbReference>
<dbReference type="InterPro" id="IPR002549">
    <property type="entry name" value="AI-2E-like"/>
</dbReference>
<reference evidence="9" key="1">
    <citation type="submission" date="2022-03" db="EMBL/GenBank/DDBJ databases">
        <title>De novo assembled genomes of Belliella spp. (Cyclobacteriaceae) strains.</title>
        <authorList>
            <person name="Szabo A."/>
            <person name="Korponai K."/>
            <person name="Felfoldi T."/>
        </authorList>
    </citation>
    <scope>NUCLEOTIDE SEQUENCE</scope>
    <source>
        <strain evidence="9">DSM 111903</strain>
    </source>
</reference>
<evidence type="ECO:0000256" key="2">
    <source>
        <dbReference type="ARBA" id="ARBA00009773"/>
    </source>
</evidence>
<dbReference type="Proteomes" id="UP001165430">
    <property type="component" value="Unassembled WGS sequence"/>
</dbReference>
<sequence length="360" mass="40139">MNEKKLILPSYIKALLVLMLIIIIVYILIVGKSLLVPLFLAGFIAILLTPVGNWLEERKISRMISAIISLVSALLILLGFLTFVIMQVASFTKDLENVGDRLNKYLSDIDSWIYDKFQIESGIGNGIDQEYFVELLQSNSSSLAEFILNTLGSLSGIILLPVFIFFFLVYRDHLTDFIVQLFKEEDKTHIKNEIRDLRKVVQNYIIGILKVMAILAVMNVGVLLGLGIKHAVFFAIFAAILNIIPYLGPLLGAVLPTIFAFLTKDSLFYPVAVVVAFQIIQIIESNFLTPKIVGSNVNLNAFVTFIGLLVGASIWGVIGMILIIPTLAVLRKIFELSEATKPYALLFGEEKSYDENKKSD</sequence>
<gene>
    <name evidence="9" type="ORF">MM213_19250</name>
</gene>
<keyword evidence="6 8" id="KW-1133">Transmembrane helix</keyword>
<keyword evidence="4" id="KW-1003">Cell membrane</keyword>
<feature type="transmembrane region" description="Helical" evidence="8">
    <location>
        <begin position="267"/>
        <end position="283"/>
    </location>
</feature>
<evidence type="ECO:0000256" key="4">
    <source>
        <dbReference type="ARBA" id="ARBA00022475"/>
    </source>
</evidence>